<gene>
    <name evidence="5" type="ORF">LGQ03_11575</name>
</gene>
<dbReference type="InterPro" id="IPR036249">
    <property type="entry name" value="Thioredoxin-like_sf"/>
</dbReference>
<evidence type="ECO:0000256" key="2">
    <source>
        <dbReference type="ARBA" id="ARBA00022748"/>
    </source>
</evidence>
<evidence type="ECO:0000313" key="5">
    <source>
        <dbReference type="EMBL" id="MCB5199877.1"/>
    </source>
</evidence>
<comment type="caution">
    <text evidence="5">The sequence shown here is derived from an EMBL/GenBank/DDBJ whole genome shotgun (WGS) entry which is preliminary data.</text>
</comment>
<dbReference type="Gene3D" id="3.40.30.10">
    <property type="entry name" value="Glutaredoxin"/>
    <property type="match status" value="1"/>
</dbReference>
<reference evidence="5" key="1">
    <citation type="submission" date="2021-10" db="EMBL/GenBank/DDBJ databases">
        <title>Loktanella gaetbuli sp. nov., isolated from a tidal flat.</title>
        <authorList>
            <person name="Park S."/>
            <person name="Yoon J.-H."/>
        </authorList>
    </citation>
    <scope>NUCLEOTIDE SEQUENCE</scope>
    <source>
        <strain evidence="5">TSTF-M6</strain>
    </source>
</reference>
<dbReference type="PANTHER" id="PTHR42852">
    <property type="entry name" value="THIOL:DISULFIDE INTERCHANGE PROTEIN DSBE"/>
    <property type="match status" value="1"/>
</dbReference>
<dbReference type="CDD" id="cd02966">
    <property type="entry name" value="TlpA_like_family"/>
    <property type="match status" value="1"/>
</dbReference>
<organism evidence="5 6">
    <name type="scientific">Loktanella gaetbuli</name>
    <dbReference type="NCBI Taxonomy" id="2881335"/>
    <lineage>
        <taxon>Bacteria</taxon>
        <taxon>Pseudomonadati</taxon>
        <taxon>Pseudomonadota</taxon>
        <taxon>Alphaproteobacteria</taxon>
        <taxon>Rhodobacterales</taxon>
        <taxon>Roseobacteraceae</taxon>
        <taxon>Loktanella</taxon>
    </lineage>
</organism>
<sequence>MALKTSTLIYTGAACLAIAVLTVGSGVLTPAPTPSPVDTLALQDLADGDMRKLTWSGPVPLPDVTFVSEDGTQASLTDYAGKPVVLNFWATWCAPCRVEMPHLSALQTALGDEAAVLTVATGRNDPAGIDRFFTEIGVTNLPKATDANQSMARAFGVLGLPATIIVDAQGQEIARLLGEADWSSDSAQNIVRALAGD</sequence>
<keyword evidence="2" id="KW-0201">Cytochrome c-type biogenesis</keyword>
<dbReference type="RefSeq" id="WP_226748531.1">
    <property type="nucleotide sequence ID" value="NZ_JAJATZ010000005.1"/>
</dbReference>
<dbReference type="EMBL" id="JAJATZ010000005">
    <property type="protein sequence ID" value="MCB5199877.1"/>
    <property type="molecule type" value="Genomic_DNA"/>
</dbReference>
<dbReference type="PROSITE" id="PS00194">
    <property type="entry name" value="THIOREDOXIN_1"/>
    <property type="match status" value="1"/>
</dbReference>
<keyword evidence="6" id="KW-1185">Reference proteome</keyword>
<dbReference type="InterPro" id="IPR013766">
    <property type="entry name" value="Thioredoxin_domain"/>
</dbReference>
<feature type="domain" description="Thioredoxin" evidence="4">
    <location>
        <begin position="55"/>
        <end position="196"/>
    </location>
</feature>
<dbReference type="PANTHER" id="PTHR42852:SF13">
    <property type="entry name" value="PROTEIN DIPZ"/>
    <property type="match status" value="1"/>
</dbReference>
<dbReference type="Pfam" id="PF08534">
    <property type="entry name" value="Redoxin"/>
    <property type="match status" value="1"/>
</dbReference>
<evidence type="ECO:0000256" key="1">
    <source>
        <dbReference type="ARBA" id="ARBA00004196"/>
    </source>
</evidence>
<dbReference type="SUPFAM" id="SSF52833">
    <property type="entry name" value="Thioredoxin-like"/>
    <property type="match status" value="1"/>
</dbReference>
<name>A0ABS8BW05_9RHOB</name>
<dbReference type="InterPro" id="IPR017937">
    <property type="entry name" value="Thioredoxin_CS"/>
</dbReference>
<protein>
    <submittedName>
        <fullName evidence="5">TlpA family protein disulfide reductase</fullName>
    </submittedName>
</protein>
<dbReference type="InterPro" id="IPR013740">
    <property type="entry name" value="Redoxin"/>
</dbReference>
<dbReference type="InterPro" id="IPR050553">
    <property type="entry name" value="Thioredoxin_ResA/DsbE_sf"/>
</dbReference>
<evidence type="ECO:0000313" key="6">
    <source>
        <dbReference type="Proteomes" id="UP001138961"/>
    </source>
</evidence>
<proteinExistence type="predicted"/>
<evidence type="ECO:0000256" key="3">
    <source>
        <dbReference type="ARBA" id="ARBA00023284"/>
    </source>
</evidence>
<evidence type="ECO:0000259" key="4">
    <source>
        <dbReference type="PROSITE" id="PS51352"/>
    </source>
</evidence>
<dbReference type="Proteomes" id="UP001138961">
    <property type="component" value="Unassembled WGS sequence"/>
</dbReference>
<dbReference type="PROSITE" id="PS51352">
    <property type="entry name" value="THIOREDOXIN_2"/>
    <property type="match status" value="1"/>
</dbReference>
<keyword evidence="3" id="KW-0676">Redox-active center</keyword>
<dbReference type="PROSITE" id="PS51257">
    <property type="entry name" value="PROKAR_LIPOPROTEIN"/>
    <property type="match status" value="1"/>
</dbReference>
<comment type="subcellular location">
    <subcellularLocation>
        <location evidence="1">Cell envelope</location>
    </subcellularLocation>
</comment>
<accession>A0ABS8BW05</accession>